<organism evidence="3">
    <name type="scientific">marine sediment metagenome</name>
    <dbReference type="NCBI Taxonomy" id="412755"/>
    <lineage>
        <taxon>unclassified sequences</taxon>
        <taxon>metagenomes</taxon>
        <taxon>ecological metagenomes</taxon>
    </lineage>
</organism>
<gene>
    <name evidence="3" type="ORF">LCGC14_1310240</name>
</gene>
<evidence type="ECO:0000256" key="1">
    <source>
        <dbReference type="SAM" id="Coils"/>
    </source>
</evidence>
<feature type="region of interest" description="Disordered" evidence="2">
    <location>
        <begin position="131"/>
        <end position="151"/>
    </location>
</feature>
<protein>
    <submittedName>
        <fullName evidence="3">Uncharacterized protein</fullName>
    </submittedName>
</protein>
<evidence type="ECO:0000313" key="3">
    <source>
        <dbReference type="EMBL" id="KKM83357.1"/>
    </source>
</evidence>
<keyword evidence="1" id="KW-0175">Coiled coil</keyword>
<comment type="caution">
    <text evidence="3">The sequence shown here is derived from an EMBL/GenBank/DDBJ whole genome shotgun (WGS) entry which is preliminary data.</text>
</comment>
<feature type="coiled-coil region" evidence="1">
    <location>
        <begin position="65"/>
        <end position="93"/>
    </location>
</feature>
<dbReference type="EMBL" id="LAZR01007726">
    <property type="protein sequence ID" value="KKM83357.1"/>
    <property type="molecule type" value="Genomic_DNA"/>
</dbReference>
<sequence>MAENDKELRWTVILDWLNIVSMLNLSKINQISEIKKLKALRRITKTYGSEKLITFEPDYLEEIVVKELRELMKKELLLMAKKEKERKENIKNRVMPFKGGGVFKLDPKDLKEFNGDPEKLLKHLYKKFRQGEEDKDDDKKEYKEDNDFYFI</sequence>
<proteinExistence type="predicted"/>
<accession>A0A0F9NQ27</accession>
<evidence type="ECO:0000256" key="2">
    <source>
        <dbReference type="SAM" id="MobiDB-lite"/>
    </source>
</evidence>
<dbReference type="AlphaFoldDB" id="A0A0F9NQ27"/>
<reference evidence="3" key="1">
    <citation type="journal article" date="2015" name="Nature">
        <title>Complex archaea that bridge the gap between prokaryotes and eukaryotes.</title>
        <authorList>
            <person name="Spang A."/>
            <person name="Saw J.H."/>
            <person name="Jorgensen S.L."/>
            <person name="Zaremba-Niedzwiedzka K."/>
            <person name="Martijn J."/>
            <person name="Lind A.E."/>
            <person name="van Eijk R."/>
            <person name="Schleper C."/>
            <person name="Guy L."/>
            <person name="Ettema T.J."/>
        </authorList>
    </citation>
    <scope>NUCLEOTIDE SEQUENCE</scope>
</reference>
<name>A0A0F9NQ27_9ZZZZ</name>